<name>A0ABT1P4Y5_9GAMM</name>
<dbReference type="EMBL" id="JACASI010000058">
    <property type="protein sequence ID" value="MCQ3831174.1"/>
    <property type="molecule type" value="Genomic_DNA"/>
</dbReference>
<organism evidence="1 2">
    <name type="scientific">Microbulbifer elongatus</name>
    <dbReference type="NCBI Taxonomy" id="86173"/>
    <lineage>
        <taxon>Bacteria</taxon>
        <taxon>Pseudomonadati</taxon>
        <taxon>Pseudomonadota</taxon>
        <taxon>Gammaproteobacteria</taxon>
        <taxon>Cellvibrionales</taxon>
        <taxon>Microbulbiferaceae</taxon>
        <taxon>Microbulbifer</taxon>
    </lineage>
</organism>
<evidence type="ECO:0000313" key="2">
    <source>
        <dbReference type="Proteomes" id="UP001205566"/>
    </source>
</evidence>
<dbReference type="RefSeq" id="WP_255876112.1">
    <property type="nucleotide sequence ID" value="NZ_JACASI010000058.1"/>
</dbReference>
<sequence>ADADADSDSDLDNAISYVAFRLEDGRIIKVEGFEGEFAEIKDPSYPETLYECIEEEYGSPVDTDGLLDPYIIKAGNNHYDPDGNQVTTAGWPVNMSGNVGGPGVADTIDVADLCDEQEMQSLAGENSDMTMALDDTLDSELEGTNHAPDSMDLEALEALIESKLEHILEYTLELLYGDKGDDCCCPESQDSTQSEPPPTLEDLLSDYIAEGHTSGDGMSELLGDAISEHFSAVMAPEILPADIDDPAQDLWQQGGMYEV</sequence>
<feature type="non-terminal residue" evidence="1">
    <location>
        <position position="1"/>
    </location>
</feature>
<dbReference type="Proteomes" id="UP001205566">
    <property type="component" value="Unassembled WGS sequence"/>
</dbReference>
<proteinExistence type="predicted"/>
<keyword evidence="2" id="KW-1185">Reference proteome</keyword>
<gene>
    <name evidence="1" type="ORF">HXX02_17210</name>
</gene>
<reference evidence="1" key="1">
    <citation type="thesis" date="2020" institute="Technische Universitat Dresden" country="Dresden, Germany">
        <title>The Agarolytic System of Microbulbifer elongatus PORT2, Isolated from Batu Karas, Pangandaran West Java Indonesia.</title>
        <authorList>
            <person name="Anggraeni S.R."/>
        </authorList>
    </citation>
    <scope>NUCLEOTIDE SEQUENCE</scope>
    <source>
        <strain evidence="1">PORT2</strain>
    </source>
</reference>
<protein>
    <submittedName>
        <fullName evidence="1">Uncharacterized protein</fullName>
    </submittedName>
</protein>
<comment type="caution">
    <text evidence="1">The sequence shown here is derived from an EMBL/GenBank/DDBJ whole genome shotgun (WGS) entry which is preliminary data.</text>
</comment>
<evidence type="ECO:0000313" key="1">
    <source>
        <dbReference type="EMBL" id="MCQ3831174.1"/>
    </source>
</evidence>
<accession>A0ABT1P4Y5</accession>